<feature type="domain" description="FAD-binding" evidence="4">
    <location>
        <begin position="13"/>
        <end position="365"/>
    </location>
</feature>
<keyword evidence="3" id="KW-0274">FAD</keyword>
<dbReference type="NCBIfam" id="NF004780">
    <property type="entry name" value="PRK06126.1"/>
    <property type="match status" value="1"/>
</dbReference>
<keyword evidence="5" id="KW-0560">Oxidoreductase</keyword>
<dbReference type="InterPro" id="IPR002938">
    <property type="entry name" value="FAD-bd"/>
</dbReference>
<dbReference type="Pfam" id="PF21274">
    <property type="entry name" value="Rng_hyd_C"/>
    <property type="match status" value="1"/>
</dbReference>
<organism evidence="5 6">
    <name type="scientific">Candidimonas humi</name>
    <dbReference type="NCBI Taxonomy" id="683355"/>
    <lineage>
        <taxon>Bacteria</taxon>
        <taxon>Pseudomonadati</taxon>
        <taxon>Pseudomonadota</taxon>
        <taxon>Betaproteobacteria</taxon>
        <taxon>Burkholderiales</taxon>
        <taxon>Alcaligenaceae</taxon>
        <taxon>Candidimonas</taxon>
    </lineage>
</organism>
<dbReference type="Pfam" id="PF01494">
    <property type="entry name" value="FAD_binding_3"/>
    <property type="match status" value="1"/>
</dbReference>
<dbReference type="RefSeq" id="WP_217966387.1">
    <property type="nucleotide sequence ID" value="NZ_JAHTBN010000013.1"/>
</dbReference>
<name>A0ABV8NVS7_9BURK</name>
<accession>A0ABV8NVS7</accession>
<evidence type="ECO:0000313" key="5">
    <source>
        <dbReference type="EMBL" id="MFC4199945.1"/>
    </source>
</evidence>
<dbReference type="PANTHER" id="PTHR43004:SF19">
    <property type="entry name" value="BINDING MONOOXYGENASE, PUTATIVE (JCVI)-RELATED"/>
    <property type="match status" value="1"/>
</dbReference>
<dbReference type="InterPro" id="IPR050641">
    <property type="entry name" value="RIFMO-like"/>
</dbReference>
<keyword evidence="6" id="KW-1185">Reference proteome</keyword>
<protein>
    <submittedName>
        <fullName evidence="5">FAD-dependent monooxygenase</fullName>
    </submittedName>
</protein>
<dbReference type="Proteomes" id="UP001595848">
    <property type="component" value="Unassembled WGS sequence"/>
</dbReference>
<comment type="cofactor">
    <cofactor evidence="1">
        <name>FAD</name>
        <dbReference type="ChEBI" id="CHEBI:57692"/>
    </cofactor>
</comment>
<dbReference type="EMBL" id="JBHSBV010000001">
    <property type="protein sequence ID" value="MFC4199945.1"/>
    <property type="molecule type" value="Genomic_DNA"/>
</dbReference>
<evidence type="ECO:0000256" key="3">
    <source>
        <dbReference type="ARBA" id="ARBA00022827"/>
    </source>
</evidence>
<gene>
    <name evidence="5" type="ORF">ACFOY1_03170</name>
</gene>
<sequence>MSSEISVTSPGRARVLIVGAGPVGLALAIELGHRGIPCLLVERNDRVGYAPRAKTTNVRTREHLRRWGIADRLRAASPLGVDYPSNVLFVTRLAGAELARFENAFYCAPGRNPLYSEHAQWIPQYRVEEVMREHAQSLPGVELRFNCEFKSFEQDDRGVRAVLLDRVSGASSEVAADFLVGADGARSSVRAAIGGAMQGEYGLSRNYNIVFRAPGLAAAHRHGPAIMYWQVNNDVPSLIGPMDRGDKWFFMPTKVPENMSRGELDAGALIRRATGIDLPYEILSTDEWVASRLICDRYRRQRVFLAGDACHLHPPFGGYGMNMGIADGVDLGWKLAAVLQGWGGPALLDSYEAERRPVHLRVLDESVANHAVLGNQLVAAGLEAEGPEGDSVRQQVGARIAAAKLREFTTLGVVLGDSYENSPVVAAEEGGASSAVDFINYVPSSRPGRLAPHAWMHDGSSLYDHFGAGFTLLAMPDAPCAELALARQHAALRGVPLDVVQRSEPALPGLYGARYSLVRPDQHVAWRGQAWPAAGEALFDRVTGRAAPAPMCASTRSAVVW</sequence>
<evidence type="ECO:0000313" key="6">
    <source>
        <dbReference type="Proteomes" id="UP001595848"/>
    </source>
</evidence>
<dbReference type="GO" id="GO:0004497">
    <property type="term" value="F:monooxygenase activity"/>
    <property type="evidence" value="ECO:0007669"/>
    <property type="project" value="UniProtKB-KW"/>
</dbReference>
<reference evidence="6" key="1">
    <citation type="journal article" date="2019" name="Int. J. Syst. Evol. Microbiol.">
        <title>The Global Catalogue of Microorganisms (GCM) 10K type strain sequencing project: providing services to taxonomists for standard genome sequencing and annotation.</title>
        <authorList>
            <consortium name="The Broad Institute Genomics Platform"/>
            <consortium name="The Broad Institute Genome Sequencing Center for Infectious Disease"/>
            <person name="Wu L."/>
            <person name="Ma J."/>
        </authorList>
    </citation>
    <scope>NUCLEOTIDE SEQUENCE [LARGE SCALE GENOMIC DNA]</scope>
    <source>
        <strain evidence="6">LMG 24813</strain>
    </source>
</reference>
<evidence type="ECO:0000256" key="2">
    <source>
        <dbReference type="ARBA" id="ARBA00022630"/>
    </source>
</evidence>
<proteinExistence type="predicted"/>
<dbReference type="PANTHER" id="PTHR43004">
    <property type="entry name" value="TRK SYSTEM POTASSIUM UPTAKE PROTEIN"/>
    <property type="match status" value="1"/>
</dbReference>
<evidence type="ECO:0000259" key="4">
    <source>
        <dbReference type="Pfam" id="PF01494"/>
    </source>
</evidence>
<keyword evidence="5" id="KW-0503">Monooxygenase</keyword>
<comment type="caution">
    <text evidence="5">The sequence shown here is derived from an EMBL/GenBank/DDBJ whole genome shotgun (WGS) entry which is preliminary data.</text>
</comment>
<evidence type="ECO:0000256" key="1">
    <source>
        <dbReference type="ARBA" id="ARBA00001974"/>
    </source>
</evidence>
<keyword evidence="2" id="KW-0285">Flavoprotein</keyword>